<feature type="signal peptide" evidence="1">
    <location>
        <begin position="1"/>
        <end position="24"/>
    </location>
</feature>
<reference evidence="2 3" key="1">
    <citation type="submission" date="2016-11" db="EMBL/GenBank/DDBJ databases">
        <authorList>
            <person name="Jaros S."/>
            <person name="Januszkiewicz K."/>
            <person name="Wedrychowicz H."/>
        </authorList>
    </citation>
    <scope>NUCLEOTIDE SEQUENCE [LARGE SCALE GENOMIC DNA]</scope>
    <source>
        <strain evidence="2 3">DSM 28715</strain>
    </source>
</reference>
<sequence length="499" mass="52426">MTHFKALKASVCMAALLTGSAAVADVTAAEVWADWQEQFTLYGEGGVTIGSETESDGTVSISDLTFSMDDGQSSVTGTLDSIELVEQGDGTVLITMSENFPFVITDEFGTTVNMSIVQNGFQMVASGDPDAINYAVTADQYGVQIDQIEDNGEVIEGDMRFVANGLAGNYSTTSGDINNITYDLSATALDILVDVTDPETGGKFLMSGKIDGLGAQADLAIPTDIDLENPEDIFAKGLEMAGSYNYDGTTLLFDVQDGPDSANGTVGTGPGEVTFSVDEEALSYGVAASDIAVSVTSPDFPFPINVSLGGYGVGLQMPLGETEEPADFGLQFNITDLAVNDEIWMLADPTNSLSHDPVTVSVDVTGEAKLFFDLTDPEQAEAMAMGAVPGEIYSLNLNDLTLSAAGALLTGEGAFTFDNSDLSTIPGVPRPEGSVTVNLKGANQLIDTLVAMGYLPEDQAMMGRMMMGMFARTVGEDELTSTIEVNEQGHILANGQRIQ</sequence>
<dbReference type="OrthoDB" id="7791409at2"/>
<name>A0A1M5RB48_9RHOB</name>
<dbReference type="STRING" id="1508389.SAMN05444003_2487"/>
<protein>
    <recommendedName>
        <fullName evidence="4">DUF2125 domain-containing protein</fullName>
    </recommendedName>
</protein>
<accession>A0A1M5RB48</accession>
<dbReference type="AlphaFoldDB" id="A0A1M5RB48"/>
<keyword evidence="3" id="KW-1185">Reference proteome</keyword>
<gene>
    <name evidence="2" type="ORF">SAMN05444003_2487</name>
</gene>
<dbReference type="InterPro" id="IPR018666">
    <property type="entry name" value="DUF2125"/>
</dbReference>
<organism evidence="2 3">
    <name type="scientific">Cognatiyoonia sediminum</name>
    <dbReference type="NCBI Taxonomy" id="1508389"/>
    <lineage>
        <taxon>Bacteria</taxon>
        <taxon>Pseudomonadati</taxon>
        <taxon>Pseudomonadota</taxon>
        <taxon>Alphaproteobacteria</taxon>
        <taxon>Rhodobacterales</taxon>
        <taxon>Paracoccaceae</taxon>
        <taxon>Cognatiyoonia</taxon>
    </lineage>
</organism>
<evidence type="ECO:0000313" key="2">
    <source>
        <dbReference type="EMBL" id="SHH23554.1"/>
    </source>
</evidence>
<dbReference type="Pfam" id="PF09898">
    <property type="entry name" value="DUF2125"/>
    <property type="match status" value="1"/>
</dbReference>
<evidence type="ECO:0000313" key="3">
    <source>
        <dbReference type="Proteomes" id="UP000184074"/>
    </source>
</evidence>
<proteinExistence type="predicted"/>
<keyword evidence="1" id="KW-0732">Signal</keyword>
<evidence type="ECO:0000256" key="1">
    <source>
        <dbReference type="SAM" id="SignalP"/>
    </source>
</evidence>
<dbReference type="Proteomes" id="UP000184074">
    <property type="component" value="Unassembled WGS sequence"/>
</dbReference>
<dbReference type="RefSeq" id="WP_083526281.1">
    <property type="nucleotide sequence ID" value="NZ_FQXB01000004.1"/>
</dbReference>
<dbReference type="EMBL" id="FQXB01000004">
    <property type="protein sequence ID" value="SHH23554.1"/>
    <property type="molecule type" value="Genomic_DNA"/>
</dbReference>
<feature type="chain" id="PRO_5012590112" description="DUF2125 domain-containing protein" evidence="1">
    <location>
        <begin position="25"/>
        <end position="499"/>
    </location>
</feature>
<evidence type="ECO:0008006" key="4">
    <source>
        <dbReference type="Google" id="ProtNLM"/>
    </source>
</evidence>